<evidence type="ECO:0000259" key="1">
    <source>
        <dbReference type="SMART" id="SM00984"/>
    </source>
</evidence>
<dbReference type="Pfam" id="PF03720">
    <property type="entry name" value="UDPG_MGDP_dh_C"/>
    <property type="match status" value="1"/>
</dbReference>
<dbReference type="EMBL" id="UINC01097061">
    <property type="protein sequence ID" value="SVC54460.1"/>
    <property type="molecule type" value="Genomic_DNA"/>
</dbReference>
<dbReference type="GO" id="GO:0016616">
    <property type="term" value="F:oxidoreductase activity, acting on the CH-OH group of donors, NAD or NADP as acceptor"/>
    <property type="evidence" value="ECO:0007669"/>
    <property type="project" value="InterPro"/>
</dbReference>
<proteinExistence type="predicted"/>
<feature type="domain" description="UDP-glucose/GDP-mannose dehydrogenase C-terminal" evidence="1">
    <location>
        <begin position="1"/>
        <end position="99"/>
    </location>
</feature>
<dbReference type="InterPro" id="IPR014027">
    <property type="entry name" value="UDP-Glc/GDP-Man_DH_C"/>
</dbReference>
<dbReference type="SMART" id="SM00984">
    <property type="entry name" value="UDPG_MGDP_dh_C"/>
    <property type="match status" value="1"/>
</dbReference>
<dbReference type="Gene3D" id="3.40.50.720">
    <property type="entry name" value="NAD(P)-binding Rossmann-like Domain"/>
    <property type="match status" value="1"/>
</dbReference>
<organism evidence="2">
    <name type="scientific">marine metagenome</name>
    <dbReference type="NCBI Taxonomy" id="408172"/>
    <lineage>
        <taxon>unclassified sequences</taxon>
        <taxon>metagenomes</taxon>
        <taxon>ecological metagenomes</taxon>
    </lineage>
</organism>
<accession>A0A382N108</accession>
<gene>
    <name evidence="2" type="ORF">METZ01_LOCUS307314</name>
</gene>
<dbReference type="InterPro" id="IPR036220">
    <property type="entry name" value="UDP-Glc/GDP-Man_DH_C_sf"/>
</dbReference>
<dbReference type="PANTHER" id="PTHR43750">
    <property type="entry name" value="UDP-GLUCOSE 6-DEHYDROGENASE TUAD"/>
    <property type="match status" value="1"/>
</dbReference>
<name>A0A382N108_9ZZZZ</name>
<dbReference type="SUPFAM" id="SSF52413">
    <property type="entry name" value="UDP-glucose/GDP-mannose dehydrogenase C-terminal domain"/>
    <property type="match status" value="1"/>
</dbReference>
<protein>
    <recommendedName>
        <fullName evidence="1">UDP-glucose/GDP-mannose dehydrogenase C-terminal domain-containing protein</fullName>
    </recommendedName>
</protein>
<reference evidence="2" key="1">
    <citation type="submission" date="2018-05" db="EMBL/GenBank/DDBJ databases">
        <authorList>
            <person name="Lanie J.A."/>
            <person name="Ng W.-L."/>
            <person name="Kazmierczak K.M."/>
            <person name="Andrzejewski T.M."/>
            <person name="Davidsen T.M."/>
            <person name="Wayne K.J."/>
            <person name="Tettelin H."/>
            <person name="Glass J.I."/>
            <person name="Rusch D."/>
            <person name="Podicherti R."/>
            <person name="Tsui H.-C.T."/>
            <person name="Winkler M.E."/>
        </authorList>
    </citation>
    <scope>NUCLEOTIDE SEQUENCE</scope>
</reference>
<dbReference type="PANTHER" id="PTHR43750:SF1">
    <property type="entry name" value="GDP-MANNOSE 6-DEHYDROGENASE"/>
    <property type="match status" value="1"/>
</dbReference>
<dbReference type="AlphaFoldDB" id="A0A382N108"/>
<evidence type="ECO:0000313" key="2">
    <source>
        <dbReference type="EMBL" id="SVC54460.1"/>
    </source>
</evidence>
<feature type="non-terminal residue" evidence="2">
    <location>
        <position position="1"/>
    </location>
</feature>
<sequence length="113" mass="11794">GVWGLTFKSGTDDQRDSPSLRVVERLIVAGASVRAHDPQVSTAPTDGMELADSAHAAVADADALLVMTGWPEYGGVDPVDVATAMAGRLVVDARGTLDLAAYGEAGLDVRRFR</sequence>
<dbReference type="GO" id="GO:0051287">
    <property type="term" value="F:NAD binding"/>
    <property type="evidence" value="ECO:0007669"/>
    <property type="project" value="InterPro"/>
</dbReference>